<keyword evidence="4 5" id="KW-0067">ATP-binding</keyword>
<proteinExistence type="predicted"/>
<evidence type="ECO:0000313" key="9">
    <source>
        <dbReference type="Proteomes" id="UP001501020"/>
    </source>
</evidence>
<dbReference type="PROSITE" id="PS50011">
    <property type="entry name" value="PROTEIN_KINASE_DOM"/>
    <property type="match status" value="1"/>
</dbReference>
<protein>
    <recommendedName>
        <fullName evidence="7">Protein kinase domain-containing protein</fullName>
    </recommendedName>
</protein>
<dbReference type="InterPro" id="IPR008271">
    <property type="entry name" value="Ser/Thr_kinase_AS"/>
</dbReference>
<dbReference type="Proteomes" id="UP001501020">
    <property type="component" value="Unassembled WGS sequence"/>
</dbReference>
<reference evidence="8 9" key="1">
    <citation type="journal article" date="2019" name="Int. J. Syst. Evol. Microbiol.">
        <title>The Global Catalogue of Microorganisms (GCM) 10K type strain sequencing project: providing services to taxonomists for standard genome sequencing and annotation.</title>
        <authorList>
            <consortium name="The Broad Institute Genomics Platform"/>
            <consortium name="The Broad Institute Genome Sequencing Center for Infectious Disease"/>
            <person name="Wu L."/>
            <person name="Ma J."/>
        </authorList>
    </citation>
    <scope>NUCLEOTIDE SEQUENCE [LARGE SCALE GENOMIC DNA]</scope>
    <source>
        <strain evidence="8 9">JCM 13850</strain>
    </source>
</reference>
<dbReference type="Gene3D" id="1.10.510.10">
    <property type="entry name" value="Transferase(Phosphotransferase) domain 1"/>
    <property type="match status" value="1"/>
</dbReference>
<dbReference type="Pfam" id="PF00069">
    <property type="entry name" value="Pkinase"/>
    <property type="match status" value="1"/>
</dbReference>
<dbReference type="PANTHER" id="PTHR43289:SF34">
    <property type="entry name" value="SERINE_THREONINE-PROTEIN KINASE YBDM-RELATED"/>
    <property type="match status" value="1"/>
</dbReference>
<dbReference type="PROSITE" id="PS00108">
    <property type="entry name" value="PROTEIN_KINASE_ST"/>
    <property type="match status" value="1"/>
</dbReference>
<feature type="domain" description="Protein kinase" evidence="7">
    <location>
        <begin position="22"/>
        <end position="275"/>
    </location>
</feature>
<dbReference type="InterPro" id="IPR011009">
    <property type="entry name" value="Kinase-like_dom_sf"/>
</dbReference>
<dbReference type="PANTHER" id="PTHR43289">
    <property type="entry name" value="MITOGEN-ACTIVATED PROTEIN KINASE KINASE KINASE 20-RELATED"/>
    <property type="match status" value="1"/>
</dbReference>
<accession>A0ABN3ACK9</accession>
<evidence type="ECO:0000256" key="4">
    <source>
        <dbReference type="ARBA" id="ARBA00022840"/>
    </source>
</evidence>
<dbReference type="RefSeq" id="WP_344278409.1">
    <property type="nucleotide sequence ID" value="NZ_BAAAMR010000092.1"/>
</dbReference>
<keyword evidence="2 5" id="KW-0547">Nucleotide-binding</keyword>
<dbReference type="Gene3D" id="3.30.200.20">
    <property type="entry name" value="Phosphorylase Kinase, domain 1"/>
    <property type="match status" value="1"/>
</dbReference>
<feature type="binding site" evidence="5">
    <location>
        <position position="50"/>
    </location>
    <ligand>
        <name>ATP</name>
        <dbReference type="ChEBI" id="CHEBI:30616"/>
    </ligand>
</feature>
<name>A0ABN3ACK9_9ACTN</name>
<gene>
    <name evidence="8" type="ORF">GCM10009727_73610</name>
</gene>
<sequence>MVRRDAPLGSLEAGDPAATGPYTLLGRLGSGSMGRVYLGCSAAGRLVAVKTIRAELAREADFRTRFAHEAAAARRVSGVYTASVVNADPDAEVPWLATAYVPAPSLELLVAEAGPLPVAAVRWLAGGCAEALESIHAAGLVHRDLKPSNVLVCADGPRVIDFGLAHARERARVTLSRVAVGTPAFMAPEQAQGSRVVTAASDVYALGATLLFAATGHGPYRGEGALELMAQLATLPPDLSGLTVELETLVRGCLARDPGRRPSPGDVLASVSEYLRHGRAEPGLSGAALSLVRDYAEGPRLPVGEPVPGGLVPEPEGPAPVPERPPVVIGGVRDGRSSVSAARTFLREPRNTIASVAAIVLIGVGALLARTFWSGGDSAGADPGGGRPPAGRAAEPPLPLGGTGDRPAGSPRIVVNQPQGDGATVFVVHGTGWRPGERVQVSLDRFGERPGPVVDHMGTFNYAVNQAHEFLAGPMPLGVHTFSADAGGAPARTTFRVVP</sequence>
<keyword evidence="3" id="KW-0418">Kinase</keyword>
<feature type="region of interest" description="Disordered" evidence="6">
    <location>
        <begin position="379"/>
        <end position="411"/>
    </location>
</feature>
<dbReference type="InterPro" id="IPR017441">
    <property type="entry name" value="Protein_kinase_ATP_BS"/>
</dbReference>
<evidence type="ECO:0000256" key="5">
    <source>
        <dbReference type="PROSITE-ProRule" id="PRU10141"/>
    </source>
</evidence>
<evidence type="ECO:0000256" key="2">
    <source>
        <dbReference type="ARBA" id="ARBA00022741"/>
    </source>
</evidence>
<dbReference type="EMBL" id="BAAAMR010000092">
    <property type="protein sequence ID" value="GAA2160475.1"/>
    <property type="molecule type" value="Genomic_DNA"/>
</dbReference>
<dbReference type="CDD" id="cd14014">
    <property type="entry name" value="STKc_PknB_like"/>
    <property type="match status" value="1"/>
</dbReference>
<organism evidence="8 9">
    <name type="scientific">Actinomadura napierensis</name>
    <dbReference type="NCBI Taxonomy" id="267854"/>
    <lineage>
        <taxon>Bacteria</taxon>
        <taxon>Bacillati</taxon>
        <taxon>Actinomycetota</taxon>
        <taxon>Actinomycetes</taxon>
        <taxon>Streptosporangiales</taxon>
        <taxon>Thermomonosporaceae</taxon>
        <taxon>Actinomadura</taxon>
    </lineage>
</organism>
<evidence type="ECO:0000313" key="8">
    <source>
        <dbReference type="EMBL" id="GAA2160475.1"/>
    </source>
</evidence>
<comment type="caution">
    <text evidence="8">The sequence shown here is derived from an EMBL/GenBank/DDBJ whole genome shotgun (WGS) entry which is preliminary data.</text>
</comment>
<keyword evidence="1" id="KW-0808">Transferase</keyword>
<dbReference type="SMART" id="SM00220">
    <property type="entry name" value="S_TKc"/>
    <property type="match status" value="1"/>
</dbReference>
<dbReference type="InterPro" id="IPR000719">
    <property type="entry name" value="Prot_kinase_dom"/>
</dbReference>
<evidence type="ECO:0000259" key="7">
    <source>
        <dbReference type="PROSITE" id="PS50011"/>
    </source>
</evidence>
<evidence type="ECO:0000256" key="6">
    <source>
        <dbReference type="SAM" id="MobiDB-lite"/>
    </source>
</evidence>
<keyword evidence="9" id="KW-1185">Reference proteome</keyword>
<dbReference type="SUPFAM" id="SSF56112">
    <property type="entry name" value="Protein kinase-like (PK-like)"/>
    <property type="match status" value="1"/>
</dbReference>
<evidence type="ECO:0000256" key="3">
    <source>
        <dbReference type="ARBA" id="ARBA00022777"/>
    </source>
</evidence>
<evidence type="ECO:0000256" key="1">
    <source>
        <dbReference type="ARBA" id="ARBA00022679"/>
    </source>
</evidence>
<dbReference type="PROSITE" id="PS00107">
    <property type="entry name" value="PROTEIN_KINASE_ATP"/>
    <property type="match status" value="1"/>
</dbReference>